<dbReference type="Pfam" id="PF13154">
    <property type="entry name" value="DUF3991"/>
    <property type="match status" value="1"/>
</dbReference>
<dbReference type="InterPro" id="IPR025054">
    <property type="entry name" value="DUF3991"/>
</dbReference>
<dbReference type="GO" id="GO:0003899">
    <property type="term" value="F:DNA-directed RNA polymerase activity"/>
    <property type="evidence" value="ECO:0007669"/>
    <property type="project" value="InterPro"/>
</dbReference>
<dbReference type="InterPro" id="IPR034154">
    <property type="entry name" value="TOPRIM_DnaG/twinkle"/>
</dbReference>
<dbReference type="SUPFAM" id="SSF57783">
    <property type="entry name" value="Zinc beta-ribbon"/>
    <property type="match status" value="1"/>
</dbReference>
<dbReference type="InterPro" id="IPR002694">
    <property type="entry name" value="Znf_CHC2"/>
</dbReference>
<dbReference type="InterPro" id="IPR036977">
    <property type="entry name" value="DNA_primase_Znf_CHC2"/>
</dbReference>
<evidence type="ECO:0000313" key="2">
    <source>
        <dbReference type="EMBL" id="MCC2211810.1"/>
    </source>
</evidence>
<proteinExistence type="predicted"/>
<keyword evidence="3" id="KW-1185">Reference proteome</keyword>
<evidence type="ECO:0000313" key="3">
    <source>
        <dbReference type="Proteomes" id="UP001198242"/>
    </source>
</evidence>
<dbReference type="CDD" id="cd01029">
    <property type="entry name" value="TOPRIM_primases"/>
    <property type="match status" value="1"/>
</dbReference>
<dbReference type="Pfam" id="PF13155">
    <property type="entry name" value="Toprim_2"/>
    <property type="match status" value="1"/>
</dbReference>
<dbReference type="AlphaFoldDB" id="A0AAE3JBJ6"/>
<dbReference type="GO" id="GO:0003677">
    <property type="term" value="F:DNA binding"/>
    <property type="evidence" value="ECO:0007669"/>
    <property type="project" value="InterPro"/>
</dbReference>
<dbReference type="Pfam" id="PF01807">
    <property type="entry name" value="Zn_ribbon_DnaG"/>
    <property type="match status" value="1"/>
</dbReference>
<organism evidence="2 3">
    <name type="scientific">Hominilimicola fabiformis</name>
    <dbReference type="NCBI Taxonomy" id="2885356"/>
    <lineage>
        <taxon>Bacteria</taxon>
        <taxon>Bacillati</taxon>
        <taxon>Bacillota</taxon>
        <taxon>Clostridia</taxon>
        <taxon>Eubacteriales</taxon>
        <taxon>Oscillospiraceae</taxon>
        <taxon>Hominilimicola</taxon>
    </lineage>
</organism>
<dbReference type="GO" id="GO:0008270">
    <property type="term" value="F:zinc ion binding"/>
    <property type="evidence" value="ECO:0007669"/>
    <property type="project" value="InterPro"/>
</dbReference>
<feature type="domain" description="Zinc finger CHC2-type" evidence="1">
    <location>
        <begin position="41"/>
        <end position="85"/>
    </location>
</feature>
<protein>
    <submittedName>
        <fullName evidence="2">DUF3991 domain-containing protein</fullName>
    </submittedName>
</protein>
<dbReference type="Gene3D" id="3.90.580.10">
    <property type="entry name" value="Zinc finger, CHC2-type domain"/>
    <property type="match status" value="1"/>
</dbReference>
<sequence>MADYVSKDMINKAMQVDLLEYAKSLGMEFETRGRNNTFYQKGHSLNITRSKNMYYRFSTGKGGNVINFAMEQNGWTFQQAVRSLCGEEIQKSVPKQTYIPAKQIPEHKEKMILPKANSDARRAFAYLVKTRHIDSQIVTQLMREHKIYENDKHSCVFVGFDKNGQAGYASVRSTYTMGNSYRGDVKNSDKRHCFTLNGKSDSVYVFEAPIDAMSHATLTKVSGWDWQEDWRIALGGVSDLGLQQFLSLHPEIKNIHFATDNDEQGKKVLENEYNTDGTIKKVGYMQKYKDKGYEVFREEPAHKDFNEDLCAFMEEQTPIQEDMSL</sequence>
<comment type="caution">
    <text evidence="2">The sequence shown here is derived from an EMBL/GenBank/DDBJ whole genome shotgun (WGS) entry which is preliminary data.</text>
</comment>
<reference evidence="2 3" key="1">
    <citation type="submission" date="2021-10" db="EMBL/GenBank/DDBJ databases">
        <title>Anaerobic single-cell dispensing facilitates the cultivation of human gut bacteria.</title>
        <authorList>
            <person name="Afrizal A."/>
        </authorList>
    </citation>
    <scope>NUCLEOTIDE SEQUENCE [LARGE SCALE GENOMIC DNA]</scope>
    <source>
        <strain evidence="2 3">CLA-AA-H232</strain>
    </source>
</reference>
<dbReference type="EMBL" id="JAJEQM010000028">
    <property type="protein sequence ID" value="MCC2211810.1"/>
    <property type="molecule type" value="Genomic_DNA"/>
</dbReference>
<dbReference type="RefSeq" id="WP_308457192.1">
    <property type="nucleotide sequence ID" value="NZ_JAJEQM010000028.1"/>
</dbReference>
<name>A0AAE3JBJ6_9FIRM</name>
<dbReference type="Proteomes" id="UP001198242">
    <property type="component" value="Unassembled WGS sequence"/>
</dbReference>
<evidence type="ECO:0000259" key="1">
    <source>
        <dbReference type="SMART" id="SM00400"/>
    </source>
</evidence>
<accession>A0AAE3JBJ6</accession>
<dbReference type="Gene3D" id="3.40.1360.10">
    <property type="match status" value="1"/>
</dbReference>
<gene>
    <name evidence="2" type="ORF">LKE05_13575</name>
</gene>
<dbReference type="SMART" id="SM00400">
    <property type="entry name" value="ZnF_CHCC"/>
    <property type="match status" value="1"/>
</dbReference>
<dbReference type="GO" id="GO:0006260">
    <property type="term" value="P:DNA replication"/>
    <property type="evidence" value="ECO:0007669"/>
    <property type="project" value="InterPro"/>
</dbReference>